<dbReference type="AlphaFoldDB" id="A0AA39YAU9"/>
<dbReference type="PANTHER" id="PTHR35395">
    <property type="entry name" value="DUF6536 DOMAIN-CONTAINING PROTEIN"/>
    <property type="match status" value="1"/>
</dbReference>
<feature type="transmembrane region" description="Helical" evidence="2">
    <location>
        <begin position="584"/>
        <end position="603"/>
    </location>
</feature>
<comment type="caution">
    <text evidence="4">The sequence shown here is derived from an EMBL/GenBank/DDBJ whole genome shotgun (WGS) entry which is preliminary data.</text>
</comment>
<evidence type="ECO:0000313" key="4">
    <source>
        <dbReference type="EMBL" id="KAK0649217.1"/>
    </source>
</evidence>
<feature type="region of interest" description="Disordered" evidence="1">
    <location>
        <begin position="1"/>
        <end position="21"/>
    </location>
</feature>
<name>A0AA39YAU9_9PEZI</name>
<proteinExistence type="predicted"/>
<feature type="transmembrane region" description="Helical" evidence="2">
    <location>
        <begin position="373"/>
        <end position="396"/>
    </location>
</feature>
<evidence type="ECO:0000313" key="5">
    <source>
        <dbReference type="Proteomes" id="UP001174936"/>
    </source>
</evidence>
<dbReference type="Pfam" id="PF20163">
    <property type="entry name" value="DUF6536"/>
    <property type="match status" value="1"/>
</dbReference>
<feature type="transmembrane region" description="Helical" evidence="2">
    <location>
        <begin position="635"/>
        <end position="655"/>
    </location>
</feature>
<evidence type="ECO:0000256" key="1">
    <source>
        <dbReference type="SAM" id="MobiDB-lite"/>
    </source>
</evidence>
<keyword evidence="2" id="KW-0472">Membrane</keyword>
<dbReference type="Proteomes" id="UP001174936">
    <property type="component" value="Unassembled WGS sequence"/>
</dbReference>
<feature type="domain" description="DUF6536" evidence="3">
    <location>
        <begin position="47"/>
        <end position="194"/>
    </location>
</feature>
<feature type="transmembrane region" description="Helical" evidence="2">
    <location>
        <begin position="94"/>
        <end position="114"/>
    </location>
</feature>
<dbReference type="PANTHER" id="PTHR35395:SF1">
    <property type="entry name" value="DUF6536 DOMAIN-CONTAINING PROTEIN"/>
    <property type="match status" value="1"/>
</dbReference>
<gene>
    <name evidence="4" type="ORF">B0T16DRAFT_127146</name>
</gene>
<protein>
    <recommendedName>
        <fullName evidence="3">DUF6536 domain-containing protein</fullName>
    </recommendedName>
</protein>
<reference evidence="4" key="1">
    <citation type="submission" date="2023-06" db="EMBL/GenBank/DDBJ databases">
        <title>Genome-scale phylogeny and comparative genomics of the fungal order Sordariales.</title>
        <authorList>
            <consortium name="Lawrence Berkeley National Laboratory"/>
            <person name="Hensen N."/>
            <person name="Bonometti L."/>
            <person name="Westerberg I."/>
            <person name="Brannstrom I.O."/>
            <person name="Guillou S."/>
            <person name="Cros-Aarteil S."/>
            <person name="Calhoun S."/>
            <person name="Haridas S."/>
            <person name="Kuo A."/>
            <person name="Mondo S."/>
            <person name="Pangilinan J."/>
            <person name="Riley R."/>
            <person name="Labutti K."/>
            <person name="Andreopoulos B."/>
            <person name="Lipzen A."/>
            <person name="Chen C."/>
            <person name="Yanf M."/>
            <person name="Daum C."/>
            <person name="Ng V."/>
            <person name="Clum A."/>
            <person name="Steindorff A."/>
            <person name="Ohm R."/>
            <person name="Martin F."/>
            <person name="Silar P."/>
            <person name="Natvig D."/>
            <person name="Lalanne C."/>
            <person name="Gautier V."/>
            <person name="Ament-Velasquez S.L."/>
            <person name="Kruys A."/>
            <person name="Hutchinson M.I."/>
            <person name="Powell A.J."/>
            <person name="Barry K."/>
            <person name="Miller A.N."/>
            <person name="Grigoriev I.V."/>
            <person name="Debuchy R."/>
            <person name="Gladieux P."/>
            <person name="Thoren M.H."/>
            <person name="Johannesson H."/>
        </authorList>
    </citation>
    <scope>NUCLEOTIDE SEQUENCE</scope>
    <source>
        <strain evidence="4">SMH2532-1</strain>
    </source>
</reference>
<accession>A0AA39YAU9</accession>
<organism evidence="4 5">
    <name type="scientific">Cercophora newfieldiana</name>
    <dbReference type="NCBI Taxonomy" id="92897"/>
    <lineage>
        <taxon>Eukaryota</taxon>
        <taxon>Fungi</taxon>
        <taxon>Dikarya</taxon>
        <taxon>Ascomycota</taxon>
        <taxon>Pezizomycotina</taxon>
        <taxon>Sordariomycetes</taxon>
        <taxon>Sordariomycetidae</taxon>
        <taxon>Sordariales</taxon>
        <taxon>Lasiosphaeriaceae</taxon>
        <taxon>Cercophora</taxon>
    </lineage>
</organism>
<keyword evidence="2" id="KW-1133">Transmembrane helix</keyword>
<feature type="transmembrane region" description="Helical" evidence="2">
    <location>
        <begin position="472"/>
        <end position="493"/>
    </location>
</feature>
<feature type="transmembrane region" description="Helical" evidence="2">
    <location>
        <begin position="37"/>
        <end position="63"/>
    </location>
</feature>
<keyword evidence="5" id="KW-1185">Reference proteome</keyword>
<dbReference type="EMBL" id="JAULSV010000003">
    <property type="protein sequence ID" value="KAK0649217.1"/>
    <property type="molecule type" value="Genomic_DNA"/>
</dbReference>
<keyword evidence="2" id="KW-0812">Transmembrane</keyword>
<evidence type="ECO:0000256" key="2">
    <source>
        <dbReference type="SAM" id="Phobius"/>
    </source>
</evidence>
<sequence>MDFNLTVPLEADNESPRELPPRPRSWRQFMTGWRRAALYLLIFITFLSLTLLTALLVSLFGLADSPGAVSDKNGASTSTLLFRGYCETSTQYNFWAHLLINFIASGVLASSNFFMQVIVAPTRADVDRAHAKGTALEIGVQSFTNLFHVATRNKIFWLLLCVSTIPLHLTFNSAILESRASTDFLLLMASEPFLTGSPWNGTVASGLQEDSKSPPRLREIQPSLSEDPSHWERMSIQDCFARYNDLTRSLTERRDVIMVLALDNPGSSNSTGTFGWSVNGSAENSLWYFRGYQRTDYVISEMHDRFLKNYKYTDQNFVLDEGRGPERNIRFDESTYTVRNNGSRYPPELESMKAEYCMSERWTAPCRVEVDNALLLTVVVICLVKTALCGMILFTARGPTPLITPGDAIESFITKPDPTTLGMCTFSSADFNQNQRQGGSRAGYRWLPAARPWNQTSSDTSRRGFFAVPDGIWYWSYFLIGGALVVGGTFLGISIREQSIYESSFGHSPANAQLKVSQSIDLNSATIPVLANTPQLLLSMCYFAYNGLFTRMISEREWSSFSTYRSLRVTHRKGQQRTTYRLQLPYRWSLPLLAVSALLHWLYSNSLYITIYEGHRWPSESINENRGLAYSSRSIVISFAISLAVALAPLILGYVKLPGNMPMAQNSSAVISAACHCVPTRSSHGTSTETLDKPLLQARSPRSLTESITEYKSKSSNKDALWDLATGKLKWGVVSPGREGEPGHLAFGGPNQEISEPVEECLYAGKKDI</sequence>
<evidence type="ECO:0000259" key="3">
    <source>
        <dbReference type="Pfam" id="PF20163"/>
    </source>
</evidence>
<dbReference type="InterPro" id="IPR046623">
    <property type="entry name" value="DUF6536"/>
</dbReference>